<evidence type="ECO:0000256" key="1">
    <source>
        <dbReference type="ARBA" id="ARBA00023002"/>
    </source>
</evidence>
<dbReference type="Proteomes" id="UP001498398">
    <property type="component" value="Unassembled WGS sequence"/>
</dbReference>
<protein>
    <recommendedName>
        <fullName evidence="5">NAD(P)-binding protein</fullName>
    </recommendedName>
</protein>
<accession>A0ABR1JNT4</accession>
<sequence length="331" mass="36381">MPSYAAPPATFNPVKDLPDMKGKVVIVTGSSSGIGFASLQHLARMGAKVYMAVPDEERTREALKRVEHEGRDPGLGQVIWHELDLKDPRTAKSSAQRFIEREQRLDILINNAGLISDMGKPQLNPDGVQDSMAINYLGPLVFTQTLLPLLEKSAENGTDVRIVNVGSAGHKTVTYLDYGSLEAWNHKHRFSLLPTMSRYKYSKLAVHLGTNYLAKRLTSKGSKVMVLIVQPGAILSDGAIRNLQSLPFPSFWVWLLGKMMHPQERGAFTTVFAACAPRDNPHISHGAYICPPNVADPQAASALDESRQLELFAFTRKLLEDISVEVPGISA</sequence>
<organism evidence="3 4">
    <name type="scientific">Marasmiellus scandens</name>
    <dbReference type="NCBI Taxonomy" id="2682957"/>
    <lineage>
        <taxon>Eukaryota</taxon>
        <taxon>Fungi</taxon>
        <taxon>Dikarya</taxon>
        <taxon>Basidiomycota</taxon>
        <taxon>Agaricomycotina</taxon>
        <taxon>Agaricomycetes</taxon>
        <taxon>Agaricomycetidae</taxon>
        <taxon>Agaricales</taxon>
        <taxon>Marasmiineae</taxon>
        <taxon>Omphalotaceae</taxon>
        <taxon>Marasmiellus</taxon>
    </lineage>
</organism>
<evidence type="ECO:0000256" key="2">
    <source>
        <dbReference type="RuleBase" id="RU000363"/>
    </source>
</evidence>
<proteinExistence type="inferred from homology"/>
<dbReference type="SUPFAM" id="SSF51735">
    <property type="entry name" value="NAD(P)-binding Rossmann-fold domains"/>
    <property type="match status" value="1"/>
</dbReference>
<dbReference type="PRINTS" id="PR00080">
    <property type="entry name" value="SDRFAMILY"/>
</dbReference>
<dbReference type="PANTHER" id="PTHR43157:SF31">
    <property type="entry name" value="PHOSPHATIDYLINOSITOL-GLYCAN BIOSYNTHESIS CLASS F PROTEIN"/>
    <property type="match status" value="1"/>
</dbReference>
<dbReference type="InterPro" id="IPR036291">
    <property type="entry name" value="NAD(P)-bd_dom_sf"/>
</dbReference>
<dbReference type="EMBL" id="JBANRG010000011">
    <property type="protein sequence ID" value="KAK7462440.1"/>
    <property type="molecule type" value="Genomic_DNA"/>
</dbReference>
<reference evidence="3 4" key="1">
    <citation type="submission" date="2024-01" db="EMBL/GenBank/DDBJ databases">
        <title>A draft genome for the cacao thread blight pathogen Marasmiellus scandens.</title>
        <authorList>
            <person name="Baruah I.K."/>
            <person name="Leung J."/>
            <person name="Bukari Y."/>
            <person name="Amoako-Attah I."/>
            <person name="Meinhardt L.W."/>
            <person name="Bailey B.A."/>
            <person name="Cohen S.P."/>
        </authorList>
    </citation>
    <scope>NUCLEOTIDE SEQUENCE [LARGE SCALE GENOMIC DNA]</scope>
    <source>
        <strain evidence="3 4">GH-19</strain>
    </source>
</reference>
<comment type="similarity">
    <text evidence="2">Belongs to the short-chain dehydrogenases/reductases (SDR) family.</text>
</comment>
<name>A0ABR1JNT4_9AGAR</name>
<dbReference type="PANTHER" id="PTHR43157">
    <property type="entry name" value="PHOSPHATIDYLINOSITOL-GLYCAN BIOSYNTHESIS CLASS F PROTEIN-RELATED"/>
    <property type="match status" value="1"/>
</dbReference>
<keyword evidence="4" id="KW-1185">Reference proteome</keyword>
<dbReference type="InterPro" id="IPR002347">
    <property type="entry name" value="SDR_fam"/>
</dbReference>
<keyword evidence="1" id="KW-0560">Oxidoreductase</keyword>
<dbReference type="PRINTS" id="PR00081">
    <property type="entry name" value="GDHRDH"/>
</dbReference>
<evidence type="ECO:0000313" key="4">
    <source>
        <dbReference type="Proteomes" id="UP001498398"/>
    </source>
</evidence>
<dbReference type="Pfam" id="PF00106">
    <property type="entry name" value="adh_short"/>
    <property type="match status" value="1"/>
</dbReference>
<gene>
    <name evidence="3" type="ORF">VKT23_008039</name>
</gene>
<evidence type="ECO:0008006" key="5">
    <source>
        <dbReference type="Google" id="ProtNLM"/>
    </source>
</evidence>
<evidence type="ECO:0000313" key="3">
    <source>
        <dbReference type="EMBL" id="KAK7462440.1"/>
    </source>
</evidence>
<dbReference type="Gene3D" id="3.40.50.720">
    <property type="entry name" value="NAD(P)-binding Rossmann-like Domain"/>
    <property type="match status" value="1"/>
</dbReference>
<comment type="caution">
    <text evidence="3">The sequence shown here is derived from an EMBL/GenBank/DDBJ whole genome shotgun (WGS) entry which is preliminary data.</text>
</comment>